<keyword evidence="2" id="KW-0934">Plastid</keyword>
<dbReference type="EMBL" id="MK726067">
    <property type="protein sequence ID" value="QEV84495.1"/>
    <property type="molecule type" value="Genomic_DNA"/>
</dbReference>
<proteinExistence type="predicted"/>
<keyword evidence="1" id="KW-0812">Transmembrane</keyword>
<sequence length="55" mass="6583">MIATFLSITGFLFIHWISSGHFPLSNLYESLIFLSWSLSIIHMIPYRISFIYYFF</sequence>
<organism evidence="2">
    <name type="scientific">Hexalectris brevicaulis</name>
    <dbReference type="NCBI Taxonomy" id="646076"/>
    <lineage>
        <taxon>Eukaryota</taxon>
        <taxon>Viridiplantae</taxon>
        <taxon>Streptophyta</taxon>
        <taxon>Embryophyta</taxon>
        <taxon>Tracheophyta</taxon>
        <taxon>Spermatophyta</taxon>
        <taxon>Magnoliopsida</taxon>
        <taxon>Liliopsida</taxon>
        <taxon>Asparagales</taxon>
        <taxon>Orchidaceae</taxon>
        <taxon>Epidendroideae</taxon>
        <taxon>Epidendreae</taxon>
        <taxon>Bletiinae</taxon>
        <taxon>Hexalectris</taxon>
    </lineage>
</organism>
<feature type="transmembrane region" description="Helical" evidence="1">
    <location>
        <begin position="35"/>
        <end position="54"/>
    </location>
</feature>
<dbReference type="AlphaFoldDB" id="A0A5J6KEH8"/>
<gene>
    <name evidence="2" type="primary">ccsA</name>
</gene>
<keyword evidence="1" id="KW-1133">Transmembrane helix</keyword>
<reference evidence="2" key="1">
    <citation type="submission" date="2019-03" db="EMBL/GenBank/DDBJ databases">
        <title>Plastid phylogenomics of Hexalectris.</title>
        <authorList>
            <person name="Barrett C."/>
            <person name="Kennedy A."/>
        </authorList>
    </citation>
    <scope>NUCLEOTIDE SEQUENCE</scope>
</reference>
<keyword evidence="1" id="KW-0472">Membrane</keyword>
<evidence type="ECO:0000256" key="1">
    <source>
        <dbReference type="SAM" id="Phobius"/>
    </source>
</evidence>
<accession>A0A5J6KEH8</accession>
<protein>
    <submittedName>
        <fullName evidence="2">Cytochrome c heme attachment protein</fullName>
    </submittedName>
</protein>
<geneLocation type="plastid" evidence="2"/>
<evidence type="ECO:0000313" key="2">
    <source>
        <dbReference type="EMBL" id="QEV84495.1"/>
    </source>
</evidence>
<name>A0A5J6KEH8_9ASPA</name>